<organism evidence="2 3">
    <name type="scientific">Panicum miliaceum</name>
    <name type="common">Proso millet</name>
    <name type="synonym">Broomcorn millet</name>
    <dbReference type="NCBI Taxonomy" id="4540"/>
    <lineage>
        <taxon>Eukaryota</taxon>
        <taxon>Viridiplantae</taxon>
        <taxon>Streptophyta</taxon>
        <taxon>Embryophyta</taxon>
        <taxon>Tracheophyta</taxon>
        <taxon>Spermatophyta</taxon>
        <taxon>Magnoliopsida</taxon>
        <taxon>Liliopsida</taxon>
        <taxon>Poales</taxon>
        <taxon>Poaceae</taxon>
        <taxon>PACMAD clade</taxon>
        <taxon>Panicoideae</taxon>
        <taxon>Panicodae</taxon>
        <taxon>Paniceae</taxon>
        <taxon>Panicinae</taxon>
        <taxon>Panicum</taxon>
        <taxon>Panicum sect. Panicum</taxon>
    </lineage>
</organism>
<protein>
    <recommendedName>
        <fullName evidence="4">Disease resistance RPP13-like protein 4</fullName>
    </recommendedName>
</protein>
<name>A0A3L6RUB2_PANMI</name>
<evidence type="ECO:0000256" key="1">
    <source>
        <dbReference type="SAM" id="MobiDB-lite"/>
    </source>
</evidence>
<dbReference type="STRING" id="4540.A0A3L6RUB2"/>
<dbReference type="InterPro" id="IPR032675">
    <property type="entry name" value="LRR_dom_sf"/>
</dbReference>
<feature type="region of interest" description="Disordered" evidence="1">
    <location>
        <begin position="1"/>
        <end position="50"/>
    </location>
</feature>
<evidence type="ECO:0000313" key="3">
    <source>
        <dbReference type="Proteomes" id="UP000275267"/>
    </source>
</evidence>
<gene>
    <name evidence="2" type="ORF">C2845_PM11G07450</name>
</gene>
<feature type="compositionally biased region" description="Polar residues" evidence="1">
    <location>
        <begin position="249"/>
        <end position="267"/>
    </location>
</feature>
<keyword evidence="3" id="KW-1185">Reference proteome</keyword>
<sequence>MEEGKGDGIEPATSPDKGADVDTKPVEADGKQAASGLEEEKPKPPHPKWPREEARLEEILEGAFTRLLASEYHHLSSIRQKCLLTFSVFELASEVKKQVMVYWWVSEFNLQHRSDQSATDVAPAEIRRSKTLRRARKPAAPAGRNHLPSPQGKVKDGGNPDAEAEGIFSEISSHGFLEPTKNWCSKVIHGCKVNPMVHWMVKRRARDDRFGDLDMNGNPAVLQPNSSTLCLTKDNRQLLQRMRTEDESQQTGNKQQPKTTRTTSLHSSTKDKAPAQDLKDIDYEEIAQIFKGKKVILNMNAHVYPVSKSTFLHLADCLVVLQLGPWCNADDNTYMEVDDLESLSDINLLKNLRYLSLRGLSRLTELPKGIQSLKKLAIIDMCGCQNLVNVASEITKLLKQLTHLDLTECYMLEHIGRGITSLSKLRRLKKLQKLTVSITTDANVGKGEMVEFKQLVSLHKLTIIWSEIPSILDGDSEEVKKKRKNLIEKWTRFELPQELLKLDLRCYPKNELKLQEHKNLKKLYLRGGDLERFSIDESKHSNALEKTNFIKTLRLRYLKNFNMEWEEIRLLLTDIEYVEIVPKDEKLVKDVNKDKKDKNIDMEDRKDKDIDVNDQMDKVEESKLVKNIEMNTDTKDQNDIEEECNLVKRKKVSYSCLDENGVWVKDNKEEENLSLIAQATKKKEAHGTTENSKGPIEDPSTKAASTDKDVNKDDNNNAIKEQSGLPFSKDKAI</sequence>
<dbReference type="AlphaFoldDB" id="A0A3L6RUB2"/>
<proteinExistence type="predicted"/>
<evidence type="ECO:0008006" key="4">
    <source>
        <dbReference type="Google" id="ProtNLM"/>
    </source>
</evidence>
<dbReference type="InterPro" id="IPR044974">
    <property type="entry name" value="Disease_R_plants"/>
</dbReference>
<feature type="region of interest" description="Disordered" evidence="1">
    <location>
        <begin position="677"/>
        <end position="733"/>
    </location>
</feature>
<dbReference type="PANTHER" id="PTHR23155:SF1076">
    <property type="entry name" value="LEUCINE-RICH REPEAT (LRR) FAMILY PROTEIN-RELATED"/>
    <property type="match status" value="1"/>
</dbReference>
<feature type="region of interest" description="Disordered" evidence="1">
    <location>
        <begin position="242"/>
        <end position="273"/>
    </location>
</feature>
<dbReference type="OrthoDB" id="1934998at2759"/>
<accession>A0A3L6RUB2</accession>
<dbReference type="PANTHER" id="PTHR23155">
    <property type="entry name" value="DISEASE RESISTANCE PROTEIN RP"/>
    <property type="match status" value="1"/>
</dbReference>
<feature type="compositionally biased region" description="Basic and acidic residues" evidence="1">
    <location>
        <begin position="17"/>
        <end position="30"/>
    </location>
</feature>
<feature type="region of interest" description="Disordered" evidence="1">
    <location>
        <begin position="130"/>
        <end position="162"/>
    </location>
</feature>
<dbReference type="SUPFAM" id="SSF52047">
    <property type="entry name" value="RNI-like"/>
    <property type="match status" value="1"/>
</dbReference>
<dbReference type="GO" id="GO:0098542">
    <property type="term" value="P:defense response to other organism"/>
    <property type="evidence" value="ECO:0007669"/>
    <property type="project" value="TreeGrafter"/>
</dbReference>
<dbReference type="Proteomes" id="UP000275267">
    <property type="component" value="Unassembled WGS sequence"/>
</dbReference>
<evidence type="ECO:0000313" key="2">
    <source>
        <dbReference type="EMBL" id="RLN09361.1"/>
    </source>
</evidence>
<feature type="compositionally biased region" description="Basic and acidic residues" evidence="1">
    <location>
        <begin position="695"/>
        <end position="715"/>
    </location>
</feature>
<reference evidence="3" key="1">
    <citation type="journal article" date="2019" name="Nat. Commun.">
        <title>The genome of broomcorn millet.</title>
        <authorList>
            <person name="Zou C."/>
            <person name="Miki D."/>
            <person name="Li D."/>
            <person name="Tang Q."/>
            <person name="Xiao L."/>
            <person name="Rajput S."/>
            <person name="Deng P."/>
            <person name="Jia W."/>
            <person name="Huang R."/>
            <person name="Zhang M."/>
            <person name="Sun Y."/>
            <person name="Hu J."/>
            <person name="Fu X."/>
            <person name="Schnable P.S."/>
            <person name="Li F."/>
            <person name="Zhang H."/>
            <person name="Feng B."/>
            <person name="Zhu X."/>
            <person name="Liu R."/>
            <person name="Schnable J.C."/>
            <person name="Zhu J.-K."/>
            <person name="Zhang H."/>
        </authorList>
    </citation>
    <scope>NUCLEOTIDE SEQUENCE [LARGE SCALE GENOMIC DNA]</scope>
</reference>
<feature type="compositionally biased region" description="Basic and acidic residues" evidence="1">
    <location>
        <begin position="38"/>
        <end position="50"/>
    </location>
</feature>
<comment type="caution">
    <text evidence="2">The sequence shown here is derived from an EMBL/GenBank/DDBJ whole genome shotgun (WGS) entry which is preliminary data.</text>
</comment>
<dbReference type="Gene3D" id="3.80.10.10">
    <property type="entry name" value="Ribonuclease Inhibitor"/>
    <property type="match status" value="1"/>
</dbReference>
<dbReference type="EMBL" id="PQIB02000007">
    <property type="protein sequence ID" value="RLN09361.1"/>
    <property type="molecule type" value="Genomic_DNA"/>
</dbReference>